<keyword evidence="9" id="KW-1278">Translocase</keyword>
<comment type="similarity">
    <text evidence="2 9">Belongs to the complex I subunit 3 family.</text>
</comment>
<geneLocation type="mitochondrion" evidence="10"/>
<feature type="transmembrane region" description="Helical" evidence="9">
    <location>
        <begin position="6"/>
        <end position="30"/>
    </location>
</feature>
<evidence type="ECO:0000256" key="2">
    <source>
        <dbReference type="ARBA" id="ARBA00008472"/>
    </source>
</evidence>
<keyword evidence="7 9" id="KW-0472">Membrane</keyword>
<evidence type="ECO:0000313" key="10">
    <source>
        <dbReference type="EMBL" id="BAV82855.1"/>
    </source>
</evidence>
<evidence type="ECO:0000256" key="3">
    <source>
        <dbReference type="ARBA" id="ARBA00021007"/>
    </source>
</evidence>
<evidence type="ECO:0000256" key="4">
    <source>
        <dbReference type="ARBA" id="ARBA00022448"/>
    </source>
</evidence>
<keyword evidence="9 10" id="KW-0496">Mitochondrion</keyword>
<evidence type="ECO:0000256" key="8">
    <source>
        <dbReference type="ARBA" id="ARBA00049551"/>
    </source>
</evidence>
<dbReference type="Gene3D" id="1.20.58.1610">
    <property type="entry name" value="NADH:ubiquinone/plastoquinone oxidoreductase, chain 3"/>
    <property type="match status" value="1"/>
</dbReference>
<evidence type="ECO:0000256" key="9">
    <source>
        <dbReference type="RuleBase" id="RU003640"/>
    </source>
</evidence>
<feature type="transmembrane region" description="Helical" evidence="9">
    <location>
        <begin position="57"/>
        <end position="78"/>
    </location>
</feature>
<evidence type="ECO:0000256" key="7">
    <source>
        <dbReference type="ARBA" id="ARBA00023136"/>
    </source>
</evidence>
<keyword evidence="9" id="KW-0520">NAD</keyword>
<gene>
    <name evidence="10" type="primary">ND3</name>
</gene>
<keyword evidence="6 9" id="KW-1133">Transmembrane helix</keyword>
<dbReference type="EMBL" id="AP017700">
    <property type="protein sequence ID" value="BAV82855.1"/>
    <property type="molecule type" value="Genomic_DNA"/>
</dbReference>
<keyword evidence="5 9" id="KW-0812">Transmembrane</keyword>
<keyword evidence="9" id="KW-0249">Electron transport</keyword>
<keyword evidence="9" id="KW-0830">Ubiquinone</keyword>
<comment type="function">
    <text evidence="9">Core subunit of the mitochondrial membrane respiratory chain NADH dehydrogenase (Complex I) which catalyzes electron transfer from NADH through the respiratory chain, using ubiquinone as an electron acceptor. Essential for the catalytic activity of complex I.</text>
</comment>
<dbReference type="PANTHER" id="PTHR11058">
    <property type="entry name" value="NADH-UBIQUINONE OXIDOREDUCTASE CHAIN 3"/>
    <property type="match status" value="1"/>
</dbReference>
<evidence type="ECO:0000256" key="5">
    <source>
        <dbReference type="ARBA" id="ARBA00022692"/>
    </source>
</evidence>
<keyword evidence="9" id="KW-0679">Respiratory chain</keyword>
<feature type="transmembrane region" description="Helical" evidence="9">
    <location>
        <begin position="84"/>
        <end position="103"/>
    </location>
</feature>
<dbReference type="PANTHER" id="PTHR11058:SF9">
    <property type="entry name" value="NADH-UBIQUINONE OXIDOREDUCTASE CHAIN 3"/>
    <property type="match status" value="1"/>
</dbReference>
<dbReference type="GO" id="GO:0008137">
    <property type="term" value="F:NADH dehydrogenase (ubiquinone) activity"/>
    <property type="evidence" value="ECO:0007669"/>
    <property type="project" value="UniProtKB-UniRule"/>
</dbReference>
<dbReference type="InterPro" id="IPR000440">
    <property type="entry name" value="NADH_UbQ/plastoQ_OxRdtase_su3"/>
</dbReference>
<accession>A0A1E1GJ16</accession>
<evidence type="ECO:0000256" key="1">
    <source>
        <dbReference type="ARBA" id="ARBA00004370"/>
    </source>
</evidence>
<organism evidence="10">
    <name type="scientific">Thelazia callipaeda</name>
    <name type="common">Oriental eyeworm</name>
    <name type="synonym">Parasitic nematode</name>
    <dbReference type="NCBI Taxonomy" id="103827"/>
    <lineage>
        <taxon>Eukaryota</taxon>
        <taxon>Metazoa</taxon>
        <taxon>Ecdysozoa</taxon>
        <taxon>Nematoda</taxon>
        <taxon>Chromadorea</taxon>
        <taxon>Rhabditida</taxon>
        <taxon>Spirurina</taxon>
        <taxon>Spiruromorpha</taxon>
        <taxon>Thelazioidea</taxon>
        <taxon>Thelaziidae</taxon>
        <taxon>Thelazia</taxon>
    </lineage>
</organism>
<dbReference type="Pfam" id="PF00507">
    <property type="entry name" value="Oxidored_q4"/>
    <property type="match status" value="1"/>
</dbReference>
<keyword evidence="4 9" id="KW-0813">Transport</keyword>
<comment type="catalytic activity">
    <reaction evidence="8 9">
        <text>a ubiquinone + NADH + 5 H(+)(in) = a ubiquinol + NAD(+) + 4 H(+)(out)</text>
        <dbReference type="Rhea" id="RHEA:29091"/>
        <dbReference type="Rhea" id="RHEA-COMP:9565"/>
        <dbReference type="Rhea" id="RHEA-COMP:9566"/>
        <dbReference type="ChEBI" id="CHEBI:15378"/>
        <dbReference type="ChEBI" id="CHEBI:16389"/>
        <dbReference type="ChEBI" id="CHEBI:17976"/>
        <dbReference type="ChEBI" id="CHEBI:57540"/>
        <dbReference type="ChEBI" id="CHEBI:57945"/>
        <dbReference type="EC" id="7.1.1.2"/>
    </reaction>
</comment>
<dbReference type="GO" id="GO:0030964">
    <property type="term" value="C:NADH dehydrogenase complex"/>
    <property type="evidence" value="ECO:0007669"/>
    <property type="project" value="TreeGrafter"/>
</dbReference>
<protein>
    <recommendedName>
        <fullName evidence="3 9">NADH-ubiquinone oxidoreductase chain 3</fullName>
        <ecNumber evidence="9">7.1.1.2</ecNumber>
    </recommendedName>
</protein>
<dbReference type="EC" id="7.1.1.2" evidence="9"/>
<reference evidence="10" key="1">
    <citation type="submission" date="2016-10" db="EMBL/GenBank/DDBJ databases">
        <title>Complete mitochondrial genomes of 50 helminths species.</title>
        <authorList>
            <person name="Kikuchi T."/>
            <person name="Holroyd N."/>
            <person name="Berriman M."/>
        </authorList>
    </citation>
    <scope>NUCLEOTIDE SEQUENCE</scope>
</reference>
<evidence type="ECO:0000256" key="6">
    <source>
        <dbReference type="ARBA" id="ARBA00022989"/>
    </source>
</evidence>
<comment type="subcellular location">
    <subcellularLocation>
        <location evidence="1">Membrane</location>
    </subcellularLocation>
    <subcellularLocation>
        <location evidence="9">Mitochondrion membrane</location>
        <topology evidence="9">Multi-pass membrane protein</topology>
    </subcellularLocation>
</comment>
<proteinExistence type="inferred from homology"/>
<name>A0A1E1GJ16_THECL</name>
<dbReference type="AlphaFoldDB" id="A0A1E1GJ16"/>
<dbReference type="InterPro" id="IPR038430">
    <property type="entry name" value="NDAH_ubi_oxred_su3_sf"/>
</dbReference>
<sequence>MGFLFNLFFFSVFSFIVPFFMYICCFLISFKEVEGSKISSYECGFDSLTKLHTGLSIYFFFIILVFIIFELEVMIFIILIQVDLFGFFSFFLFFVYIVLSFYYEFFCGKLMWFI</sequence>
<dbReference type="GO" id="GO:0031966">
    <property type="term" value="C:mitochondrial membrane"/>
    <property type="evidence" value="ECO:0007669"/>
    <property type="project" value="UniProtKB-SubCell"/>
</dbReference>